<proteinExistence type="predicted"/>
<gene>
    <name evidence="1" type="ORF">Thi970DRAFT_03529</name>
</gene>
<reference evidence="1 2" key="2">
    <citation type="submission" date="2011-11" db="EMBL/GenBank/DDBJ databases">
        <authorList>
            <consortium name="US DOE Joint Genome Institute"/>
            <person name="Lucas S."/>
            <person name="Han J."/>
            <person name="Lapidus A."/>
            <person name="Cheng J.-F."/>
            <person name="Goodwin L."/>
            <person name="Pitluck S."/>
            <person name="Peters L."/>
            <person name="Ovchinnikova G."/>
            <person name="Zhang X."/>
            <person name="Detter J.C."/>
            <person name="Han C."/>
            <person name="Tapia R."/>
            <person name="Land M."/>
            <person name="Hauser L."/>
            <person name="Kyrpides N."/>
            <person name="Ivanova N."/>
            <person name="Pagani I."/>
            <person name="Vogl K."/>
            <person name="Liu Z."/>
            <person name="Overmann J."/>
            <person name="Frigaard N.-U."/>
            <person name="Bryant D."/>
            <person name="Woyke T."/>
        </authorList>
    </citation>
    <scope>NUCLEOTIDE SEQUENCE [LARGE SCALE GENOMIC DNA]</scope>
    <source>
        <strain evidence="1 2">970</strain>
    </source>
</reference>
<dbReference type="STRING" id="631362.Thi970DRAFT_03529"/>
<accession>H8Z7R9</accession>
<sequence>MKTFDVKTQGAGYQTRMYAVLRAFRDAHMRSTEAQ</sequence>
<name>H8Z7R9_9GAMM</name>
<protein>
    <submittedName>
        <fullName evidence="1">Uncharacterized protein</fullName>
    </submittedName>
</protein>
<dbReference type="AlphaFoldDB" id="H8Z7R9"/>
<evidence type="ECO:0000313" key="1">
    <source>
        <dbReference type="EMBL" id="EIC19922.1"/>
    </source>
</evidence>
<organism evidence="1 2">
    <name type="scientific">Thiorhodovibrio frisius</name>
    <dbReference type="NCBI Taxonomy" id="631362"/>
    <lineage>
        <taxon>Bacteria</taxon>
        <taxon>Pseudomonadati</taxon>
        <taxon>Pseudomonadota</taxon>
        <taxon>Gammaproteobacteria</taxon>
        <taxon>Chromatiales</taxon>
        <taxon>Chromatiaceae</taxon>
        <taxon>Thiorhodovibrio</taxon>
    </lineage>
</organism>
<evidence type="ECO:0000313" key="2">
    <source>
        <dbReference type="Proteomes" id="UP000002964"/>
    </source>
</evidence>
<keyword evidence="2" id="KW-1185">Reference proteome</keyword>
<reference evidence="2" key="1">
    <citation type="submission" date="2011-06" db="EMBL/GenBank/DDBJ databases">
        <authorList>
            <consortium name="US DOE Joint Genome Institute (JGI-PGF)"/>
            <person name="Lucas S."/>
            <person name="Han J."/>
            <person name="Lapidus A."/>
            <person name="Cheng J.-F."/>
            <person name="Goodwin L."/>
            <person name="Pitluck S."/>
            <person name="Peters L."/>
            <person name="Land M.L."/>
            <person name="Hauser L."/>
            <person name="Vogl K."/>
            <person name="Liu Z."/>
            <person name="Overmann J."/>
            <person name="Frigaard N.-U."/>
            <person name="Bryant D.A."/>
            <person name="Woyke T.J."/>
        </authorList>
    </citation>
    <scope>NUCLEOTIDE SEQUENCE [LARGE SCALE GENOMIC DNA]</scope>
    <source>
        <strain evidence="2">970</strain>
    </source>
</reference>
<dbReference type="EMBL" id="JH603170">
    <property type="protein sequence ID" value="EIC19922.1"/>
    <property type="molecule type" value="Genomic_DNA"/>
</dbReference>
<dbReference type="Proteomes" id="UP000002964">
    <property type="component" value="Unassembled WGS sequence"/>
</dbReference>
<dbReference type="HOGENOM" id="CLU_3367929_0_0_6"/>